<accession>A0AAW0LYG4</accession>
<comment type="caution">
    <text evidence="2">The sequence shown here is derived from an EMBL/GenBank/DDBJ whole genome shotgun (WGS) entry which is preliminary data.</text>
</comment>
<evidence type="ECO:0000313" key="3">
    <source>
        <dbReference type="Proteomes" id="UP000237347"/>
    </source>
</evidence>
<dbReference type="Proteomes" id="UP000237347">
    <property type="component" value="Unassembled WGS sequence"/>
</dbReference>
<name>A0AAW0LYG4_QUESU</name>
<proteinExistence type="predicted"/>
<feature type="compositionally biased region" description="Basic and acidic residues" evidence="1">
    <location>
        <begin position="41"/>
        <end position="56"/>
    </location>
</feature>
<reference evidence="2 3" key="1">
    <citation type="journal article" date="2018" name="Sci. Data">
        <title>The draft genome sequence of cork oak.</title>
        <authorList>
            <person name="Ramos A.M."/>
            <person name="Usie A."/>
            <person name="Barbosa P."/>
            <person name="Barros P.M."/>
            <person name="Capote T."/>
            <person name="Chaves I."/>
            <person name="Simoes F."/>
            <person name="Abreu I."/>
            <person name="Carrasquinho I."/>
            <person name="Faro C."/>
            <person name="Guimaraes J.B."/>
            <person name="Mendonca D."/>
            <person name="Nobrega F."/>
            <person name="Rodrigues L."/>
            <person name="Saibo N.J.M."/>
            <person name="Varela M.C."/>
            <person name="Egas C."/>
            <person name="Matos J."/>
            <person name="Miguel C.M."/>
            <person name="Oliveira M.M."/>
            <person name="Ricardo C.P."/>
            <person name="Goncalves S."/>
        </authorList>
    </citation>
    <scope>NUCLEOTIDE SEQUENCE [LARGE SCALE GENOMIC DNA]</scope>
    <source>
        <strain evidence="3">cv. HL8</strain>
    </source>
</reference>
<evidence type="ECO:0000256" key="1">
    <source>
        <dbReference type="SAM" id="MobiDB-lite"/>
    </source>
</evidence>
<organism evidence="2 3">
    <name type="scientific">Quercus suber</name>
    <name type="common">Cork oak</name>
    <dbReference type="NCBI Taxonomy" id="58331"/>
    <lineage>
        <taxon>Eukaryota</taxon>
        <taxon>Viridiplantae</taxon>
        <taxon>Streptophyta</taxon>
        <taxon>Embryophyta</taxon>
        <taxon>Tracheophyta</taxon>
        <taxon>Spermatophyta</taxon>
        <taxon>Magnoliopsida</taxon>
        <taxon>eudicotyledons</taxon>
        <taxon>Gunneridae</taxon>
        <taxon>Pentapetalae</taxon>
        <taxon>rosids</taxon>
        <taxon>fabids</taxon>
        <taxon>Fagales</taxon>
        <taxon>Fagaceae</taxon>
        <taxon>Quercus</taxon>
    </lineage>
</organism>
<gene>
    <name evidence="2" type="ORF">CFP56_024437</name>
</gene>
<keyword evidence="3" id="KW-1185">Reference proteome</keyword>
<evidence type="ECO:0000313" key="2">
    <source>
        <dbReference type="EMBL" id="KAK7856297.1"/>
    </source>
</evidence>
<evidence type="ECO:0008006" key="4">
    <source>
        <dbReference type="Google" id="ProtNLM"/>
    </source>
</evidence>
<feature type="region of interest" description="Disordered" evidence="1">
    <location>
        <begin position="41"/>
        <end position="68"/>
    </location>
</feature>
<protein>
    <recommendedName>
        <fullName evidence="4">Secreted protein</fullName>
    </recommendedName>
</protein>
<sequence length="68" mass="7286">MSSELFSLPPALFSLCSSAFFFFILKACPAITAGIAAPNRDHHTSTITKAEAKSEPEPYLNPTPSLTT</sequence>
<dbReference type="EMBL" id="PKMF04000038">
    <property type="protein sequence ID" value="KAK7856297.1"/>
    <property type="molecule type" value="Genomic_DNA"/>
</dbReference>
<dbReference type="AlphaFoldDB" id="A0AAW0LYG4"/>